<sequence length="724" mass="76156">MVRAEPVAERDVVKGGGSGRGAERDKGALCDTGGVGDADDAADTRAVGADGPESVTAKRSRRAGEPPAGAEERAAAEPAHTPVVPEDRESAAHASRGDTTSMASASHDECGTGERSLPATRAAQSPSGSAAGNDVGHAAEGETLGTGGLGDHALLRRLGALRELIGLSRTRVDGQVLTEAGRVLDEATARGRLSGDYTTVAIAGATGSGKSSLFNALAGRALSEVGTRRPTTARPVGCTWEAEREGGADGLLDRLGVAPVERRRVRDAELHGLVLIDLPDHDSMAEGHREQVDRLLGLVDAVVWVVDPEKYADAVLHERYLRPLAGYAEVTFVVLNQTDRLPGEATDAVLDDLRRLLDEDGMALGEHGEPGAGVLATSALTGEGVGELRAELAAFVAAGAAPARRLAADLDGAAERLRPAYADPHLTERSGLTDTVREDFEDRLASAVGATAAGQAAERAWLRHAERSCGTPWAQLVRWRDMRRPNHAQRLLPLWHGGHTAALLSPVSRPAAAGGPTAVTEPVTEGRSDWQSMARSAQPLVARPVLAQAVRELAARAVTGLPDAWRKTVRDAAWRGAEGLPEALDAVVSEAAQPGADDRRRPVRMQRPPWWTAATAGQGLLLALQVLGVVWLVGAAFGAYDEPMWLPVLLVLGGACSGPLLAWGCRAAARGPARGYGQEEERRLRRLAVSCGRSRVLEPVAAELLRYHEVREQYVVAAGDTEPS</sequence>
<name>A0A1E7KG68_9ACTN</name>
<feature type="transmembrane region" description="Helical" evidence="2">
    <location>
        <begin position="645"/>
        <end position="665"/>
    </location>
</feature>
<dbReference type="STRING" id="1075402.AN216_15170"/>
<evidence type="ECO:0000313" key="5">
    <source>
        <dbReference type="Proteomes" id="UP000176101"/>
    </source>
</evidence>
<feature type="region of interest" description="Disordered" evidence="1">
    <location>
        <begin position="1"/>
        <end position="150"/>
    </location>
</feature>
<dbReference type="EMBL" id="LJGU01000127">
    <property type="protein sequence ID" value="OEV02927.1"/>
    <property type="molecule type" value="Genomic_DNA"/>
</dbReference>
<dbReference type="Gene3D" id="3.40.50.300">
    <property type="entry name" value="P-loop containing nucleotide triphosphate hydrolases"/>
    <property type="match status" value="1"/>
</dbReference>
<evidence type="ECO:0000256" key="1">
    <source>
        <dbReference type="SAM" id="MobiDB-lite"/>
    </source>
</evidence>
<dbReference type="GO" id="GO:0005829">
    <property type="term" value="C:cytosol"/>
    <property type="evidence" value="ECO:0007669"/>
    <property type="project" value="TreeGrafter"/>
</dbReference>
<evidence type="ECO:0000256" key="2">
    <source>
        <dbReference type="SAM" id="Phobius"/>
    </source>
</evidence>
<evidence type="ECO:0000259" key="3">
    <source>
        <dbReference type="Pfam" id="PF01926"/>
    </source>
</evidence>
<dbReference type="PANTHER" id="PTHR42698">
    <property type="entry name" value="GTPASE ERA"/>
    <property type="match status" value="1"/>
</dbReference>
<dbReference type="Proteomes" id="UP000176101">
    <property type="component" value="Unassembled WGS sequence"/>
</dbReference>
<keyword evidence="2" id="KW-0472">Membrane</keyword>
<comment type="caution">
    <text evidence="4">The sequence shown here is derived from an EMBL/GenBank/DDBJ whole genome shotgun (WGS) entry which is preliminary data.</text>
</comment>
<dbReference type="PANTHER" id="PTHR42698:SF1">
    <property type="entry name" value="GTPASE ERA, MITOCHONDRIAL"/>
    <property type="match status" value="1"/>
</dbReference>
<gene>
    <name evidence="4" type="ORF">AN216_15170</name>
</gene>
<feature type="domain" description="G" evidence="3">
    <location>
        <begin position="199"/>
        <end position="314"/>
    </location>
</feature>
<dbReference type="Pfam" id="PF01926">
    <property type="entry name" value="MMR_HSR1"/>
    <property type="match status" value="1"/>
</dbReference>
<proteinExistence type="predicted"/>
<organism evidence="4 5">
    <name type="scientific">Streptomyces oceani</name>
    <dbReference type="NCBI Taxonomy" id="1075402"/>
    <lineage>
        <taxon>Bacteria</taxon>
        <taxon>Bacillati</taxon>
        <taxon>Actinomycetota</taxon>
        <taxon>Actinomycetes</taxon>
        <taxon>Kitasatosporales</taxon>
        <taxon>Streptomycetaceae</taxon>
        <taxon>Streptomyces</taxon>
    </lineage>
</organism>
<dbReference type="GO" id="GO:0005525">
    <property type="term" value="F:GTP binding"/>
    <property type="evidence" value="ECO:0007669"/>
    <property type="project" value="InterPro"/>
</dbReference>
<dbReference type="AlphaFoldDB" id="A0A1E7KG68"/>
<dbReference type="InterPro" id="IPR027417">
    <property type="entry name" value="P-loop_NTPase"/>
</dbReference>
<accession>A0A1E7KG68</accession>
<dbReference type="InterPro" id="IPR006073">
    <property type="entry name" value="GTP-bd"/>
</dbReference>
<feature type="transmembrane region" description="Helical" evidence="2">
    <location>
        <begin position="610"/>
        <end position="633"/>
    </location>
</feature>
<keyword evidence="2" id="KW-0812">Transmembrane</keyword>
<dbReference type="PATRIC" id="fig|1075402.3.peg.1950"/>
<keyword evidence="2" id="KW-1133">Transmembrane helix</keyword>
<dbReference type="GO" id="GO:0019843">
    <property type="term" value="F:rRNA binding"/>
    <property type="evidence" value="ECO:0007669"/>
    <property type="project" value="TreeGrafter"/>
</dbReference>
<dbReference type="GO" id="GO:0043024">
    <property type="term" value="F:ribosomal small subunit binding"/>
    <property type="evidence" value="ECO:0007669"/>
    <property type="project" value="TreeGrafter"/>
</dbReference>
<dbReference type="GO" id="GO:0000028">
    <property type="term" value="P:ribosomal small subunit assembly"/>
    <property type="evidence" value="ECO:0007669"/>
    <property type="project" value="TreeGrafter"/>
</dbReference>
<dbReference type="InterPro" id="IPR005662">
    <property type="entry name" value="GTPase_Era-like"/>
</dbReference>
<protein>
    <recommendedName>
        <fullName evidence="3">G domain-containing protein</fullName>
    </recommendedName>
</protein>
<reference evidence="4 5" key="1">
    <citation type="journal article" date="2016" name="Front. Microbiol.">
        <title>Comparative Genomics Analysis of Streptomyces Species Reveals Their Adaptation to the Marine Environment and Their Diversity at the Genomic Level.</title>
        <authorList>
            <person name="Tian X."/>
            <person name="Zhang Z."/>
            <person name="Yang T."/>
            <person name="Chen M."/>
            <person name="Li J."/>
            <person name="Chen F."/>
            <person name="Yang J."/>
            <person name="Li W."/>
            <person name="Zhang B."/>
            <person name="Zhang Z."/>
            <person name="Wu J."/>
            <person name="Zhang C."/>
            <person name="Long L."/>
            <person name="Xiao J."/>
        </authorList>
    </citation>
    <scope>NUCLEOTIDE SEQUENCE [LARGE SCALE GENOMIC DNA]</scope>
    <source>
        <strain evidence="4 5">SCSIO 02100</strain>
    </source>
</reference>
<feature type="compositionally biased region" description="Basic and acidic residues" evidence="1">
    <location>
        <begin position="1"/>
        <end position="13"/>
    </location>
</feature>
<keyword evidence="5" id="KW-1185">Reference proteome</keyword>
<evidence type="ECO:0000313" key="4">
    <source>
        <dbReference type="EMBL" id="OEV02927.1"/>
    </source>
</evidence>
<dbReference type="SUPFAM" id="SSF52540">
    <property type="entry name" value="P-loop containing nucleoside triphosphate hydrolases"/>
    <property type="match status" value="1"/>
</dbReference>